<feature type="transmembrane region" description="Helical" evidence="1">
    <location>
        <begin position="374"/>
        <end position="393"/>
    </location>
</feature>
<keyword evidence="1" id="KW-0812">Transmembrane</keyword>
<feature type="transmembrane region" description="Helical" evidence="1">
    <location>
        <begin position="230"/>
        <end position="263"/>
    </location>
</feature>
<dbReference type="AlphaFoldDB" id="A0A7C8LCU4"/>
<proteinExistence type="predicted"/>
<dbReference type="PANTHER" id="PTHR37305:SF1">
    <property type="entry name" value="MEMBRANE PROTEIN"/>
    <property type="match status" value="1"/>
</dbReference>
<keyword evidence="1" id="KW-0472">Membrane</keyword>
<feature type="transmembrane region" description="Helical" evidence="1">
    <location>
        <begin position="283"/>
        <end position="304"/>
    </location>
</feature>
<dbReference type="OrthoDB" id="1700423at2"/>
<organism evidence="2 3">
    <name type="scientific">Defluviitalea raffinosedens</name>
    <dbReference type="NCBI Taxonomy" id="1450156"/>
    <lineage>
        <taxon>Bacteria</taxon>
        <taxon>Bacillati</taxon>
        <taxon>Bacillota</taxon>
        <taxon>Clostridia</taxon>
        <taxon>Lachnospirales</taxon>
        <taxon>Defluviitaleaceae</taxon>
        <taxon>Defluviitalea</taxon>
    </lineage>
</organism>
<name>A0A7C8LCU4_9FIRM</name>
<dbReference type="RefSeq" id="WP_158741609.1">
    <property type="nucleotide sequence ID" value="NZ_WSLF01000017.1"/>
</dbReference>
<evidence type="ECO:0000256" key="1">
    <source>
        <dbReference type="SAM" id="Phobius"/>
    </source>
</evidence>
<protein>
    <submittedName>
        <fullName evidence="2">ABC transporter permease</fullName>
    </submittedName>
</protein>
<comment type="caution">
    <text evidence="2">The sequence shown here is derived from an EMBL/GenBank/DDBJ whole genome shotgun (WGS) entry which is preliminary data.</text>
</comment>
<feature type="transmembrane region" description="Helical" evidence="1">
    <location>
        <begin position="340"/>
        <end position="362"/>
    </location>
</feature>
<feature type="transmembrane region" description="Helical" evidence="1">
    <location>
        <begin position="316"/>
        <end position="334"/>
    </location>
</feature>
<reference evidence="2 3" key="1">
    <citation type="submission" date="2019-12" db="EMBL/GenBank/DDBJ databases">
        <title>Defluviitalea raffinosedens, isolated from a biogas fermenter, genome sequencing and characterization.</title>
        <authorList>
            <person name="Rettenmaier R."/>
            <person name="Schneider M."/>
            <person name="Neuhaus K."/>
            <person name="Liebl W."/>
            <person name="Zverlov V."/>
        </authorList>
    </citation>
    <scope>NUCLEOTIDE SEQUENCE [LARGE SCALE GENOMIC DNA]</scope>
    <source>
        <strain evidence="2 3">249c-K6</strain>
    </source>
</reference>
<keyword evidence="3" id="KW-1185">Reference proteome</keyword>
<gene>
    <name evidence="2" type="ORF">GND95_13095</name>
</gene>
<dbReference type="Proteomes" id="UP000483018">
    <property type="component" value="Unassembled WGS sequence"/>
</dbReference>
<dbReference type="PANTHER" id="PTHR37305">
    <property type="entry name" value="INTEGRAL MEMBRANE PROTEIN-RELATED"/>
    <property type="match status" value="1"/>
</dbReference>
<sequence length="400" mass="45810">MSSYCELIKFEYRKILCKRSTLITLLLGILLTALSCVGPLMGNDYINGEVFESNYEAMKKDREYNRRLSGRELNSELLSETIKAYRHIPLSEGQYSDTNEYQIYARPYSEIFYHIRKAYNINSLKEISSITKENLDDFYTIRQSRVENNIDDTTMSFKEKANSIKLSRAVKTPFIYSYMGGYWRFFSQIQVTALIICFICSICISPLFAGEYIDGMDSLIFSSKYGKNKIICAKLFTGITFTVLLSILLTIISYVTVMMFYGWDGSNAPIQLYIPLSIIPLTLGQVAMLYFIIVLCGNILSSALTMLLSAKLKSPFIVLVIMTVITILPVFVRVSEDVLWIYHLINLIPVKMFDFSNIISIFSIDLLGIIMQPYELFISFAIVVSIILLPLAYRSFKNHN</sequence>
<evidence type="ECO:0000313" key="2">
    <source>
        <dbReference type="EMBL" id="KAE9629428.1"/>
    </source>
</evidence>
<feature type="transmembrane region" description="Helical" evidence="1">
    <location>
        <begin position="185"/>
        <end position="209"/>
    </location>
</feature>
<feature type="transmembrane region" description="Helical" evidence="1">
    <location>
        <begin position="21"/>
        <end position="41"/>
    </location>
</feature>
<dbReference type="EMBL" id="WSLF01000017">
    <property type="protein sequence ID" value="KAE9629428.1"/>
    <property type="molecule type" value="Genomic_DNA"/>
</dbReference>
<evidence type="ECO:0000313" key="3">
    <source>
        <dbReference type="Proteomes" id="UP000483018"/>
    </source>
</evidence>
<keyword evidence="1" id="KW-1133">Transmembrane helix</keyword>
<accession>A0A7C8LCU4</accession>